<accession>A0A0U5AXI4</accession>
<dbReference type="GO" id="GO:0003677">
    <property type="term" value="F:DNA binding"/>
    <property type="evidence" value="ECO:0007669"/>
    <property type="project" value="UniProtKB-UniRule"/>
</dbReference>
<dbReference type="PROSITE" id="PS51898">
    <property type="entry name" value="TYR_RECOMBINASE"/>
    <property type="match status" value="1"/>
</dbReference>
<dbReference type="PANTHER" id="PTHR34605">
    <property type="entry name" value="PHAGE_INTEGRASE DOMAIN-CONTAINING PROTEIN"/>
    <property type="match status" value="1"/>
</dbReference>
<dbReference type="EMBL" id="AP017312">
    <property type="protein sequence ID" value="BAU28449.1"/>
    <property type="molecule type" value="Genomic_DNA"/>
</dbReference>
<dbReference type="AlphaFoldDB" id="A0A0U5AXI4"/>
<dbReference type="Gene3D" id="1.10.150.130">
    <property type="match status" value="1"/>
</dbReference>
<dbReference type="PANTHER" id="PTHR34605:SF4">
    <property type="entry name" value="DNA ADENINE METHYLTRANSFERASE"/>
    <property type="match status" value="1"/>
</dbReference>
<dbReference type="InterPro" id="IPR044068">
    <property type="entry name" value="CB"/>
</dbReference>
<proteinExistence type="predicted"/>
<gene>
    <name evidence="1" type="ORF">CB4_02623</name>
</gene>
<dbReference type="SUPFAM" id="SSF47823">
    <property type="entry name" value="lambda integrase-like, N-terminal domain"/>
    <property type="match status" value="1"/>
</dbReference>
<protein>
    <submittedName>
        <fullName evidence="1">Site-specific tyrosine recombinase XerD</fullName>
    </submittedName>
</protein>
<dbReference type="Pfam" id="PF00589">
    <property type="entry name" value="Phage_integrase"/>
    <property type="match status" value="1"/>
</dbReference>
<dbReference type="InterPro" id="IPR010998">
    <property type="entry name" value="Integrase_recombinase_N"/>
</dbReference>
<dbReference type="InterPro" id="IPR002104">
    <property type="entry name" value="Integrase_catalytic"/>
</dbReference>
<dbReference type="Proteomes" id="UP000217696">
    <property type="component" value="Chromosome"/>
</dbReference>
<organism evidence="1 2">
    <name type="scientific">Aneurinibacillus soli</name>
    <dbReference type="NCBI Taxonomy" id="1500254"/>
    <lineage>
        <taxon>Bacteria</taxon>
        <taxon>Bacillati</taxon>
        <taxon>Bacillota</taxon>
        <taxon>Bacilli</taxon>
        <taxon>Bacillales</taxon>
        <taxon>Paenibacillaceae</taxon>
        <taxon>Aneurinibacillus group</taxon>
        <taxon>Aneurinibacillus</taxon>
    </lineage>
</organism>
<sequence>MTHSSPSVRPSTTLVDTKLQQLIQDARSHIDHARSDNTRRAYDSDWRSFENWCAAYELDSLPAEAATVILYITDLANDGYKFSTIRRHVSSISIRHKLMQHPSPARDIHVIAALDGIARKIGKMSTPKRAAELDYIAMMVDAIDTSRLLGLRDKAMILLGFATASRRSELVRLTTKDIERKARGIVVTIHAHKTNEILRKGIVAVHSDYCPIRALDEWIEASGITSGPLFRAVNRYGHIADTALTPQVVAKVVKRAAEAAGLNPDEFAGHSLRSGIVTTSGQKGFNIQAGMKQTGHKTPGMVMRYQQEGQIFDNNISSMLGDL</sequence>
<dbReference type="PROSITE" id="PS51900">
    <property type="entry name" value="CB"/>
    <property type="match status" value="1"/>
</dbReference>
<dbReference type="RefSeq" id="WP_096466202.1">
    <property type="nucleotide sequence ID" value="NZ_AP017312.1"/>
</dbReference>
<dbReference type="CDD" id="cd00799">
    <property type="entry name" value="INT_Cre_C"/>
    <property type="match status" value="1"/>
</dbReference>
<evidence type="ECO:0000313" key="1">
    <source>
        <dbReference type="EMBL" id="BAU28449.1"/>
    </source>
</evidence>
<dbReference type="GO" id="GO:0015074">
    <property type="term" value="P:DNA integration"/>
    <property type="evidence" value="ECO:0007669"/>
    <property type="project" value="InterPro"/>
</dbReference>
<reference evidence="1 2" key="1">
    <citation type="submission" date="2015-12" db="EMBL/GenBank/DDBJ databases">
        <title>Genome sequence of Aneurinibacillus soli.</title>
        <authorList>
            <person name="Lee J.S."/>
            <person name="Lee K.C."/>
            <person name="Kim K.K."/>
            <person name="Lee B.W."/>
        </authorList>
    </citation>
    <scope>NUCLEOTIDE SEQUENCE [LARGE SCALE GENOMIC DNA]</scope>
    <source>
        <strain evidence="1 2">CB4</strain>
    </source>
</reference>
<dbReference type="InterPro" id="IPR013762">
    <property type="entry name" value="Integrase-like_cat_sf"/>
</dbReference>
<dbReference type="Gene3D" id="1.10.443.10">
    <property type="entry name" value="Intergrase catalytic core"/>
    <property type="match status" value="1"/>
</dbReference>
<dbReference type="OrthoDB" id="9815875at2"/>
<dbReference type="SUPFAM" id="SSF56349">
    <property type="entry name" value="DNA breaking-rejoining enzymes"/>
    <property type="match status" value="1"/>
</dbReference>
<keyword evidence="2" id="KW-1185">Reference proteome</keyword>
<dbReference type="InterPro" id="IPR011010">
    <property type="entry name" value="DNA_brk_join_enz"/>
</dbReference>
<dbReference type="GO" id="GO:0006310">
    <property type="term" value="P:DNA recombination"/>
    <property type="evidence" value="ECO:0007669"/>
    <property type="project" value="InterPro"/>
</dbReference>
<dbReference type="InterPro" id="IPR052925">
    <property type="entry name" value="Phage_Integrase-like_Recomb"/>
</dbReference>
<name>A0A0U5AXI4_9BACL</name>
<evidence type="ECO:0000313" key="2">
    <source>
        <dbReference type="Proteomes" id="UP000217696"/>
    </source>
</evidence>
<dbReference type="KEGG" id="asoc:CB4_02623"/>